<proteinExistence type="predicted"/>
<dbReference type="EMBL" id="MJMN01000016">
    <property type="protein sequence ID" value="OMG85399.1"/>
    <property type="molecule type" value="Genomic_DNA"/>
</dbReference>
<feature type="region of interest" description="Disordered" evidence="1">
    <location>
        <begin position="1"/>
        <end position="36"/>
    </location>
</feature>
<comment type="caution">
    <text evidence="2">The sequence shown here is derived from an EMBL/GenBank/DDBJ whole genome shotgun (WGS) entry which is preliminary data.</text>
</comment>
<protein>
    <submittedName>
        <fullName evidence="2">Uncharacterized protein</fullName>
    </submittedName>
</protein>
<feature type="compositionally biased region" description="Low complexity" evidence="1">
    <location>
        <begin position="11"/>
        <end position="21"/>
    </location>
</feature>
<evidence type="ECO:0000313" key="2">
    <source>
        <dbReference type="EMBL" id="OMG85399.1"/>
    </source>
</evidence>
<gene>
    <name evidence="2" type="ORF">BIZ92_27010</name>
</gene>
<reference evidence="2 3" key="1">
    <citation type="submission" date="2016-09" db="EMBL/GenBank/DDBJ databases">
        <title>Phylogenomics of Achromobacter.</title>
        <authorList>
            <person name="Jeukens J."/>
            <person name="Freschi L."/>
            <person name="Vincent A.T."/>
            <person name="Emond-Rheault J.-G."/>
            <person name="Kukavica-Ibrulj I."/>
            <person name="Charette S.J."/>
            <person name="Levesque R.C."/>
        </authorList>
    </citation>
    <scope>NUCLEOTIDE SEQUENCE [LARGE SCALE GENOMIC DNA]</scope>
    <source>
        <strain evidence="2 3">AUS488</strain>
    </source>
</reference>
<evidence type="ECO:0000256" key="1">
    <source>
        <dbReference type="SAM" id="MobiDB-lite"/>
    </source>
</evidence>
<accession>A0A1R1JSE8</accession>
<sequence length="92" mass="9649">MAKKQQPANEPQDQTQDQPADPVVPPPADSNPAEPLGVFIARHEDAAMALGIVVTMIIHPNADEGVHAGRYGGIRLGAGEALATYSDGTKHQ</sequence>
<organism evidence="2 3">
    <name type="scientific">Alcaligenes xylosoxydans xylosoxydans</name>
    <name type="common">Achromobacter xylosoxidans</name>
    <dbReference type="NCBI Taxonomy" id="85698"/>
    <lineage>
        <taxon>Bacteria</taxon>
        <taxon>Pseudomonadati</taxon>
        <taxon>Pseudomonadota</taxon>
        <taxon>Betaproteobacteria</taxon>
        <taxon>Burkholderiales</taxon>
        <taxon>Alcaligenaceae</taxon>
        <taxon>Achromobacter</taxon>
    </lineage>
</organism>
<dbReference type="Proteomes" id="UP000187251">
    <property type="component" value="Unassembled WGS sequence"/>
</dbReference>
<dbReference type="AlphaFoldDB" id="A0A1R1JSE8"/>
<dbReference type="RefSeq" id="WP_076412535.1">
    <property type="nucleotide sequence ID" value="NZ_MJMN01000016.1"/>
</dbReference>
<evidence type="ECO:0000313" key="3">
    <source>
        <dbReference type="Proteomes" id="UP000187251"/>
    </source>
</evidence>
<name>A0A1R1JSE8_ALCXX</name>